<keyword evidence="10 15" id="KW-0520">NAD</keyword>
<evidence type="ECO:0000256" key="10">
    <source>
        <dbReference type="ARBA" id="ARBA00023027"/>
    </source>
</evidence>
<feature type="region of interest" description="Disordered" evidence="16">
    <location>
        <begin position="1"/>
        <end position="73"/>
    </location>
</feature>
<dbReference type="Pfam" id="PF05406">
    <property type="entry name" value="WGR"/>
    <property type="match status" value="1"/>
</dbReference>
<sequence length="566" mass="62289">MPPKKAAASKAAPKVAAASKAAPKVAAPKKAAPKVAAAKTTNASTPPPAAAPAASAPTSSSTSAGRGTKSAADRVIKKGKGVVDPYFADAAKCRVLEDGGVVYQCTLNQTNVGQNNNKFYVIQLLQDETCQKFHVFTRWGRVGVPGQQSTETHQQMMAAKTSFCSKFQDKTRNQFGTTNFIKVPGKYQLMDIDYGTDDDDEEEDDGPAKKKAKSESAAPVPSKLPSETQDLIHMISSVTAMSNTLRELSIDTKRMPLGKISKEQIKNAYGALKRIETELAKKKPSVEQATSDFYTLIPHDFGFQRPPLINTVDMLKEKMEMLDALAQLEVSSTLLSRDKAQEENVLDKTYAALNCDLTPLQRSHAEFKRVEEYARNTTGSTHNYYTLHVEQVFKVQRHGESARYEQKCKSIGNRQMLWHGSRTTNFVGILSQGLRIAPKEAPVTGYMFGKGIYLADTCTKSANYCCTSRTNTNGLMLLCEAALGKQKEYVSSCYMEEAQPGFDSTKGLGRMHPDPAGAEQVGKVLWPKGKMITDTGSLHLLYPEYIVYDVAQCQIQYLVKMRFDYK</sequence>
<dbReference type="GO" id="GO:1990404">
    <property type="term" value="F:NAD+-protein mono-ADP-ribosyltransferase activity"/>
    <property type="evidence" value="ECO:0007669"/>
    <property type="project" value="TreeGrafter"/>
</dbReference>
<dbReference type="GO" id="GO:0070212">
    <property type="term" value="P:protein poly-ADP-ribosylation"/>
    <property type="evidence" value="ECO:0007669"/>
    <property type="project" value="TreeGrafter"/>
</dbReference>
<keyword evidence="21" id="KW-1185">Reference proteome</keyword>
<dbReference type="Pfam" id="PF02877">
    <property type="entry name" value="PARP_reg"/>
    <property type="match status" value="1"/>
</dbReference>
<comment type="caution">
    <text evidence="20">The sequence shown here is derived from an EMBL/GenBank/DDBJ whole genome shotgun (WGS) entry which is preliminary data.</text>
</comment>
<evidence type="ECO:0000256" key="15">
    <source>
        <dbReference type="RuleBase" id="RU362114"/>
    </source>
</evidence>
<keyword evidence="5" id="KW-0479">Metal-binding</keyword>
<dbReference type="GO" id="GO:0003950">
    <property type="term" value="F:NAD+ poly-ADP-ribosyltransferase activity"/>
    <property type="evidence" value="ECO:0007669"/>
    <property type="project" value="UniProtKB-UniRule"/>
</dbReference>
<evidence type="ECO:0000256" key="3">
    <source>
        <dbReference type="ARBA" id="ARBA00022679"/>
    </source>
</evidence>
<dbReference type="FunFam" id="1.20.142.10:FF:000002">
    <property type="entry name" value="Poly [ADP-ribose] polymerase"/>
    <property type="match status" value="1"/>
</dbReference>
<reference evidence="20 21" key="1">
    <citation type="journal article" date="2021" name="MBio">
        <title>A New Model Trypanosomatid, Novymonas esmeraldas: Genomic Perception of Its 'Candidatus Pandoraea novymonadis' Endosymbiont.</title>
        <authorList>
            <person name="Zakharova A."/>
            <person name="Saura A."/>
            <person name="Butenko A."/>
            <person name="Podesvova L."/>
            <person name="Warmusova S."/>
            <person name="Kostygov A.Y."/>
            <person name="Nenarokova A."/>
            <person name="Lukes J."/>
            <person name="Opperdoes F.R."/>
            <person name="Yurchenko V."/>
        </authorList>
    </citation>
    <scope>NUCLEOTIDE SEQUENCE [LARGE SCALE GENOMIC DNA]</scope>
    <source>
        <strain evidence="20 21">E262AT.01</strain>
    </source>
</reference>
<evidence type="ECO:0000256" key="4">
    <source>
        <dbReference type="ARBA" id="ARBA00022695"/>
    </source>
</evidence>
<dbReference type="SUPFAM" id="SSF142921">
    <property type="entry name" value="WGR domain-like"/>
    <property type="match status" value="1"/>
</dbReference>
<dbReference type="GO" id="GO:0006302">
    <property type="term" value="P:double-strand break repair"/>
    <property type="evidence" value="ECO:0007669"/>
    <property type="project" value="TreeGrafter"/>
</dbReference>
<keyword evidence="9" id="KW-0862">Zinc</keyword>
<feature type="region of interest" description="Disordered" evidence="16">
    <location>
        <begin position="192"/>
        <end position="228"/>
    </location>
</feature>
<feature type="domain" description="PARP alpha-helical" evidence="18">
    <location>
        <begin position="221"/>
        <end position="336"/>
    </location>
</feature>
<dbReference type="InterPro" id="IPR008893">
    <property type="entry name" value="WGR_domain"/>
</dbReference>
<evidence type="ECO:0000259" key="19">
    <source>
        <dbReference type="PROSITE" id="PS51977"/>
    </source>
</evidence>
<dbReference type="SMART" id="SM00773">
    <property type="entry name" value="WGR"/>
    <property type="match status" value="1"/>
</dbReference>
<evidence type="ECO:0000256" key="7">
    <source>
        <dbReference type="ARBA" id="ARBA00022765"/>
    </source>
</evidence>
<evidence type="ECO:0000256" key="11">
    <source>
        <dbReference type="ARBA" id="ARBA00023125"/>
    </source>
</evidence>
<dbReference type="EMBL" id="JAECZO010000152">
    <property type="protein sequence ID" value="KAK7198452.1"/>
    <property type="molecule type" value="Genomic_DNA"/>
</dbReference>
<evidence type="ECO:0000256" key="2">
    <source>
        <dbReference type="ARBA" id="ARBA00022676"/>
    </source>
</evidence>
<dbReference type="AlphaFoldDB" id="A0AAW0EW14"/>
<dbReference type="FunFam" id="3.90.228.10:FF:000017">
    <property type="entry name" value="Poly [ADP-ribose] polymerase"/>
    <property type="match status" value="1"/>
</dbReference>
<dbReference type="PROSITE" id="PS51059">
    <property type="entry name" value="PARP_CATALYTIC"/>
    <property type="match status" value="1"/>
</dbReference>
<evidence type="ECO:0000256" key="9">
    <source>
        <dbReference type="ARBA" id="ARBA00022833"/>
    </source>
</evidence>
<comment type="similarity">
    <text evidence="13">Belongs to the ARTD/PARP family.</text>
</comment>
<dbReference type="GO" id="GO:0003677">
    <property type="term" value="F:DNA binding"/>
    <property type="evidence" value="ECO:0007669"/>
    <property type="project" value="UniProtKB-KW"/>
</dbReference>
<keyword evidence="8" id="KW-0863">Zinc-finger</keyword>
<dbReference type="PROSITE" id="PS51977">
    <property type="entry name" value="WGR"/>
    <property type="match status" value="1"/>
</dbReference>
<dbReference type="Gene3D" id="1.20.142.10">
    <property type="entry name" value="Poly(ADP-ribose) polymerase, regulatory domain"/>
    <property type="match status" value="1"/>
</dbReference>
<dbReference type="InterPro" id="IPR012317">
    <property type="entry name" value="Poly(ADP-ribose)pol_cat_dom"/>
</dbReference>
<feature type="compositionally biased region" description="Low complexity" evidence="16">
    <location>
        <begin position="51"/>
        <end position="70"/>
    </location>
</feature>
<dbReference type="GO" id="GO:0005730">
    <property type="term" value="C:nucleolus"/>
    <property type="evidence" value="ECO:0007669"/>
    <property type="project" value="TreeGrafter"/>
</dbReference>
<keyword evidence="6" id="KW-0677">Repeat</keyword>
<protein>
    <recommendedName>
        <fullName evidence="15">Poly [ADP-ribose] polymerase</fullName>
        <shortName evidence="15">PARP</shortName>
        <ecNumber evidence="15">2.4.2.-</ecNumber>
    </recommendedName>
</protein>
<feature type="compositionally biased region" description="Low complexity" evidence="16">
    <location>
        <begin position="1"/>
        <end position="44"/>
    </location>
</feature>
<dbReference type="EC" id="2.4.2.-" evidence="15"/>
<evidence type="ECO:0000259" key="17">
    <source>
        <dbReference type="PROSITE" id="PS51059"/>
    </source>
</evidence>
<dbReference type="Proteomes" id="UP001430356">
    <property type="component" value="Unassembled WGS sequence"/>
</dbReference>
<evidence type="ECO:0000313" key="21">
    <source>
        <dbReference type="Proteomes" id="UP001430356"/>
    </source>
</evidence>
<evidence type="ECO:0000256" key="13">
    <source>
        <dbReference type="ARBA" id="ARBA00024347"/>
    </source>
</evidence>
<comment type="subcellular location">
    <subcellularLocation>
        <location evidence="1">Nucleus</location>
    </subcellularLocation>
</comment>
<dbReference type="FunFam" id="2.20.140.10:FF:000001">
    <property type="entry name" value="Poly [ADP-ribose] polymerase"/>
    <property type="match status" value="1"/>
</dbReference>
<dbReference type="PANTHER" id="PTHR10459">
    <property type="entry name" value="DNA LIGASE"/>
    <property type="match status" value="1"/>
</dbReference>
<evidence type="ECO:0000256" key="16">
    <source>
        <dbReference type="SAM" id="MobiDB-lite"/>
    </source>
</evidence>
<dbReference type="PANTHER" id="PTHR10459:SF60">
    <property type="entry name" value="POLY [ADP-RIBOSE] POLYMERASE 2"/>
    <property type="match status" value="1"/>
</dbReference>
<comment type="catalytic activity">
    <reaction evidence="14">
        <text>NAD(+) + (ADP-D-ribosyl)n-acceptor = nicotinamide + (ADP-D-ribosyl)n+1-acceptor + H(+).</text>
        <dbReference type="EC" id="2.4.2.30"/>
    </reaction>
</comment>
<keyword evidence="11" id="KW-0238">DNA-binding</keyword>
<dbReference type="PROSITE" id="PS51060">
    <property type="entry name" value="PARP_ALPHA_HD"/>
    <property type="match status" value="1"/>
</dbReference>
<dbReference type="InterPro" id="IPR050800">
    <property type="entry name" value="ARTD/PARP"/>
</dbReference>
<dbReference type="SUPFAM" id="SSF47587">
    <property type="entry name" value="Domain of poly(ADP-ribose) polymerase"/>
    <property type="match status" value="1"/>
</dbReference>
<feature type="compositionally biased region" description="Acidic residues" evidence="16">
    <location>
        <begin position="194"/>
        <end position="205"/>
    </location>
</feature>
<gene>
    <name evidence="20" type="ORF">NESM_000805500</name>
</gene>
<evidence type="ECO:0000256" key="6">
    <source>
        <dbReference type="ARBA" id="ARBA00022737"/>
    </source>
</evidence>
<name>A0AAW0EW14_9TRYP</name>
<feature type="domain" description="PARP catalytic" evidence="17">
    <location>
        <begin position="344"/>
        <end position="566"/>
    </location>
</feature>
<keyword evidence="3 15" id="KW-0808">Transferase</keyword>
<dbReference type="CDD" id="cd01437">
    <property type="entry name" value="parp_like"/>
    <property type="match status" value="1"/>
</dbReference>
<accession>A0AAW0EW14</accession>
<dbReference type="GO" id="GO:0008270">
    <property type="term" value="F:zinc ion binding"/>
    <property type="evidence" value="ECO:0007669"/>
    <property type="project" value="UniProtKB-KW"/>
</dbReference>
<dbReference type="InterPro" id="IPR036930">
    <property type="entry name" value="WGR_dom_sf"/>
</dbReference>
<evidence type="ECO:0000256" key="12">
    <source>
        <dbReference type="ARBA" id="ARBA00023242"/>
    </source>
</evidence>
<dbReference type="Gene3D" id="2.20.140.10">
    <property type="entry name" value="WGR domain"/>
    <property type="match status" value="1"/>
</dbReference>
<evidence type="ECO:0000256" key="8">
    <source>
        <dbReference type="ARBA" id="ARBA00022771"/>
    </source>
</evidence>
<dbReference type="Gene3D" id="3.90.228.10">
    <property type="match status" value="1"/>
</dbReference>
<evidence type="ECO:0000256" key="14">
    <source>
        <dbReference type="ARBA" id="ARBA00033987"/>
    </source>
</evidence>
<dbReference type="SUPFAM" id="SSF56399">
    <property type="entry name" value="ADP-ribosylation"/>
    <property type="match status" value="1"/>
</dbReference>
<dbReference type="InterPro" id="IPR036616">
    <property type="entry name" value="Poly(ADP-ribose)pol_reg_dom_sf"/>
</dbReference>
<evidence type="ECO:0000313" key="20">
    <source>
        <dbReference type="EMBL" id="KAK7198452.1"/>
    </source>
</evidence>
<feature type="domain" description="WGR" evidence="19">
    <location>
        <begin position="92"/>
        <end position="187"/>
    </location>
</feature>
<evidence type="ECO:0000259" key="18">
    <source>
        <dbReference type="PROSITE" id="PS51060"/>
    </source>
</evidence>
<dbReference type="Pfam" id="PF00644">
    <property type="entry name" value="PARP"/>
    <property type="match status" value="1"/>
</dbReference>
<evidence type="ECO:0000256" key="5">
    <source>
        <dbReference type="ARBA" id="ARBA00022723"/>
    </source>
</evidence>
<keyword evidence="2 15" id="KW-0328">Glycosyltransferase</keyword>
<keyword evidence="7" id="KW-0013">ADP-ribosylation</keyword>
<evidence type="ECO:0000256" key="1">
    <source>
        <dbReference type="ARBA" id="ARBA00004123"/>
    </source>
</evidence>
<dbReference type="InterPro" id="IPR004102">
    <property type="entry name" value="Poly(ADP-ribose)pol_reg_dom"/>
</dbReference>
<dbReference type="GO" id="GO:0016779">
    <property type="term" value="F:nucleotidyltransferase activity"/>
    <property type="evidence" value="ECO:0007669"/>
    <property type="project" value="UniProtKB-KW"/>
</dbReference>
<organism evidence="20 21">
    <name type="scientific">Novymonas esmeraldas</name>
    <dbReference type="NCBI Taxonomy" id="1808958"/>
    <lineage>
        <taxon>Eukaryota</taxon>
        <taxon>Discoba</taxon>
        <taxon>Euglenozoa</taxon>
        <taxon>Kinetoplastea</taxon>
        <taxon>Metakinetoplastina</taxon>
        <taxon>Trypanosomatida</taxon>
        <taxon>Trypanosomatidae</taxon>
        <taxon>Novymonas</taxon>
    </lineage>
</organism>
<keyword evidence="4" id="KW-0548">Nucleotidyltransferase</keyword>
<proteinExistence type="inferred from homology"/>
<keyword evidence="12" id="KW-0539">Nucleus</keyword>